<proteinExistence type="predicted"/>
<dbReference type="Proteomes" id="UP000319801">
    <property type="component" value="Unassembled WGS sequence"/>
</dbReference>
<organism evidence="1 2">
    <name type="scientific">Bagarius yarrelli</name>
    <name type="common">Goonch</name>
    <name type="synonym">Bagrus yarrelli</name>
    <dbReference type="NCBI Taxonomy" id="175774"/>
    <lineage>
        <taxon>Eukaryota</taxon>
        <taxon>Metazoa</taxon>
        <taxon>Chordata</taxon>
        <taxon>Craniata</taxon>
        <taxon>Vertebrata</taxon>
        <taxon>Euteleostomi</taxon>
        <taxon>Actinopterygii</taxon>
        <taxon>Neopterygii</taxon>
        <taxon>Teleostei</taxon>
        <taxon>Ostariophysi</taxon>
        <taxon>Siluriformes</taxon>
        <taxon>Sisoridae</taxon>
        <taxon>Sisorinae</taxon>
        <taxon>Bagarius</taxon>
    </lineage>
</organism>
<accession>A0A556U0X6</accession>
<evidence type="ECO:0000313" key="1">
    <source>
        <dbReference type="EMBL" id="TSL68255.1"/>
    </source>
</evidence>
<reference evidence="1 2" key="1">
    <citation type="journal article" date="2019" name="Genome Biol. Evol.">
        <title>Whole-Genome Sequencing of the Giant Devil Catfish, Bagarius yarrelli.</title>
        <authorList>
            <person name="Jiang W."/>
            <person name="Lv Y."/>
            <person name="Cheng L."/>
            <person name="Yang K."/>
            <person name="Chao B."/>
            <person name="Wang X."/>
            <person name="Li Y."/>
            <person name="Pan X."/>
            <person name="You X."/>
            <person name="Zhang Y."/>
            <person name="Yang J."/>
            <person name="Li J."/>
            <person name="Zhang X."/>
            <person name="Liu S."/>
            <person name="Sun C."/>
            <person name="Yang J."/>
            <person name="Shi Q."/>
        </authorList>
    </citation>
    <scope>NUCLEOTIDE SEQUENCE [LARGE SCALE GENOMIC DNA]</scope>
    <source>
        <strain evidence="1">JWS20170419001</strain>
        <tissue evidence="1">Muscle</tissue>
    </source>
</reference>
<comment type="caution">
    <text evidence="1">The sequence shown here is derived from an EMBL/GenBank/DDBJ whole genome shotgun (WGS) entry which is preliminary data.</text>
</comment>
<gene>
    <name evidence="1" type="ORF">Baya_6036</name>
</gene>
<dbReference type="EMBL" id="VCAZ01000035">
    <property type="protein sequence ID" value="TSL68255.1"/>
    <property type="molecule type" value="Genomic_DNA"/>
</dbReference>
<sequence>MNARSERHAEARATIGALNQRALIIEEPRCRCCLAASLLHSLVRLTGIPVSVLSSDAGGSYLGGKACWLAYGFHGEPVGQSDCVKQMSGKSGRKNEFLRQQGLVRENCSALQTSLPTPMDKDNLKFKQSFAEGCITSYAALNIQSFH</sequence>
<protein>
    <submittedName>
        <fullName evidence="1">Uncharacterized protein</fullName>
    </submittedName>
</protein>
<keyword evidence="2" id="KW-1185">Reference proteome</keyword>
<dbReference type="AlphaFoldDB" id="A0A556U0X6"/>
<evidence type="ECO:0000313" key="2">
    <source>
        <dbReference type="Proteomes" id="UP000319801"/>
    </source>
</evidence>
<name>A0A556U0X6_BAGYA</name>